<gene>
    <name evidence="1" type="ORF">OESDEN_05163</name>
</gene>
<accession>A0A0B1TGD6</accession>
<dbReference type="OrthoDB" id="414826at2759"/>
<keyword evidence="2" id="KW-1185">Reference proteome</keyword>
<sequence length="104" mass="10920">IASDLTTGVGCAVVRCTAGFVNVVCHYETTLGNAVKLYNSGPTCNKCPEGTQSCVNGLCPTTEGQCPDVSTSTPTTADHVLATVWFEVLMIAAGRKSFFQFVPL</sequence>
<name>A0A0B1TGD6_OESDE</name>
<reference evidence="1 2" key="1">
    <citation type="submission" date="2014-03" db="EMBL/GenBank/DDBJ databases">
        <title>Draft genome of the hookworm Oesophagostomum dentatum.</title>
        <authorList>
            <person name="Mitreva M."/>
        </authorList>
    </citation>
    <scope>NUCLEOTIDE SEQUENCE [LARGE SCALE GENOMIC DNA]</scope>
    <source>
        <strain evidence="1 2">OD-Hann</strain>
    </source>
</reference>
<proteinExistence type="predicted"/>
<feature type="non-terminal residue" evidence="1">
    <location>
        <position position="1"/>
    </location>
</feature>
<organism evidence="1 2">
    <name type="scientific">Oesophagostomum dentatum</name>
    <name type="common">Nodular worm</name>
    <dbReference type="NCBI Taxonomy" id="61180"/>
    <lineage>
        <taxon>Eukaryota</taxon>
        <taxon>Metazoa</taxon>
        <taxon>Ecdysozoa</taxon>
        <taxon>Nematoda</taxon>
        <taxon>Chromadorea</taxon>
        <taxon>Rhabditida</taxon>
        <taxon>Rhabditina</taxon>
        <taxon>Rhabditomorpha</taxon>
        <taxon>Strongyloidea</taxon>
        <taxon>Strongylidae</taxon>
        <taxon>Oesophagostomum</taxon>
    </lineage>
</organism>
<dbReference type="Proteomes" id="UP000053660">
    <property type="component" value="Unassembled WGS sequence"/>
</dbReference>
<dbReference type="SUPFAM" id="SSF55797">
    <property type="entry name" value="PR-1-like"/>
    <property type="match status" value="1"/>
</dbReference>
<evidence type="ECO:0000313" key="1">
    <source>
        <dbReference type="EMBL" id="KHJ94902.1"/>
    </source>
</evidence>
<dbReference type="AlphaFoldDB" id="A0A0B1TGD6"/>
<evidence type="ECO:0008006" key="3">
    <source>
        <dbReference type="Google" id="ProtNLM"/>
    </source>
</evidence>
<dbReference type="Gene3D" id="3.40.33.10">
    <property type="entry name" value="CAP"/>
    <property type="match status" value="1"/>
</dbReference>
<dbReference type="EMBL" id="KN550155">
    <property type="protein sequence ID" value="KHJ94902.1"/>
    <property type="molecule type" value="Genomic_DNA"/>
</dbReference>
<evidence type="ECO:0000313" key="2">
    <source>
        <dbReference type="Proteomes" id="UP000053660"/>
    </source>
</evidence>
<dbReference type="InterPro" id="IPR035940">
    <property type="entry name" value="CAP_sf"/>
</dbReference>
<protein>
    <recommendedName>
        <fullName evidence="3">SCP domain-containing protein</fullName>
    </recommendedName>
</protein>